<sequence length="66" mass="7618">MSESGQRHLILVVDGQPTMHGWWAEEKTVREKFASWVGERRKIPGARITLADEMTGQELVIWPQEN</sequence>
<dbReference type="EMBL" id="JBEOZM010000048">
    <property type="protein sequence ID" value="MER6274314.1"/>
    <property type="molecule type" value="Genomic_DNA"/>
</dbReference>
<name>A0ABV1TW90_9ACTN</name>
<accession>A0ABV1TW90</accession>
<keyword evidence="2" id="KW-1185">Reference proteome</keyword>
<evidence type="ECO:0000313" key="2">
    <source>
        <dbReference type="Proteomes" id="UP001490365"/>
    </source>
</evidence>
<proteinExistence type="predicted"/>
<dbReference type="Proteomes" id="UP001490365">
    <property type="component" value="Unassembled WGS sequence"/>
</dbReference>
<organism evidence="1 2">
    <name type="scientific">Streptomyces sp. 900105755</name>
    <dbReference type="NCBI Taxonomy" id="3154389"/>
    <lineage>
        <taxon>Bacteria</taxon>
        <taxon>Bacillati</taxon>
        <taxon>Actinomycetota</taxon>
        <taxon>Actinomycetes</taxon>
        <taxon>Kitasatosporales</taxon>
        <taxon>Streptomycetaceae</taxon>
        <taxon>Streptomyces</taxon>
    </lineage>
</organism>
<comment type="caution">
    <text evidence="1">The sequence shown here is derived from an EMBL/GenBank/DDBJ whole genome shotgun (WGS) entry which is preliminary data.</text>
</comment>
<dbReference type="RefSeq" id="WP_351962530.1">
    <property type="nucleotide sequence ID" value="NZ_JBEOZM010000048.1"/>
</dbReference>
<evidence type="ECO:0000313" key="1">
    <source>
        <dbReference type="EMBL" id="MER6274314.1"/>
    </source>
</evidence>
<gene>
    <name evidence="1" type="ORF">ABT211_44840</name>
</gene>
<protein>
    <submittedName>
        <fullName evidence="1">Uncharacterized protein</fullName>
    </submittedName>
</protein>
<reference evidence="1 2" key="1">
    <citation type="submission" date="2024-06" db="EMBL/GenBank/DDBJ databases">
        <title>The Natural Products Discovery Center: Release of the First 8490 Sequenced Strains for Exploring Actinobacteria Biosynthetic Diversity.</title>
        <authorList>
            <person name="Kalkreuter E."/>
            <person name="Kautsar S.A."/>
            <person name="Yang D."/>
            <person name="Bader C.D."/>
            <person name="Teijaro C.N."/>
            <person name="Fluegel L."/>
            <person name="Davis C.M."/>
            <person name="Simpson J.R."/>
            <person name="Lauterbach L."/>
            <person name="Steele A.D."/>
            <person name="Gui C."/>
            <person name="Meng S."/>
            <person name="Li G."/>
            <person name="Viehrig K."/>
            <person name="Ye F."/>
            <person name="Su P."/>
            <person name="Kiefer A.F."/>
            <person name="Nichols A."/>
            <person name="Cepeda A.J."/>
            <person name="Yan W."/>
            <person name="Fan B."/>
            <person name="Jiang Y."/>
            <person name="Adhikari A."/>
            <person name="Zheng C.-J."/>
            <person name="Schuster L."/>
            <person name="Cowan T.M."/>
            <person name="Smanski M.J."/>
            <person name="Chevrette M.G."/>
            <person name="De Carvalho L.P.S."/>
            <person name="Shen B."/>
        </authorList>
    </citation>
    <scope>NUCLEOTIDE SEQUENCE [LARGE SCALE GENOMIC DNA]</scope>
    <source>
        <strain evidence="1 2">NPDC001694</strain>
    </source>
</reference>